<reference evidence="2" key="1">
    <citation type="submission" date="2017-08" db="EMBL/GenBank/DDBJ databases">
        <title>A dynamic microbial community with high functional redundancy inhabits the cold, oxic subseafloor aquifer.</title>
        <authorList>
            <person name="Tully B.J."/>
            <person name="Wheat C.G."/>
            <person name="Glazer B.T."/>
            <person name="Huber J.A."/>
        </authorList>
    </citation>
    <scope>NUCLEOTIDE SEQUENCE [LARGE SCALE GENOMIC DNA]</scope>
</reference>
<dbReference type="Proteomes" id="UP000218775">
    <property type="component" value="Unassembled WGS sequence"/>
</dbReference>
<organism evidence="1 2">
    <name type="scientific">Aerophobetes bacterium</name>
    <dbReference type="NCBI Taxonomy" id="2030807"/>
    <lineage>
        <taxon>Bacteria</taxon>
        <taxon>Candidatus Aerophobota</taxon>
    </lineage>
</organism>
<protein>
    <recommendedName>
        <fullName evidence="3">Alginate export domain-containing protein</fullName>
    </recommendedName>
</protein>
<evidence type="ECO:0000313" key="1">
    <source>
        <dbReference type="EMBL" id="PCI76944.1"/>
    </source>
</evidence>
<accession>A0A2A4X359</accession>
<evidence type="ECO:0008006" key="3">
    <source>
        <dbReference type="Google" id="ProtNLM"/>
    </source>
</evidence>
<comment type="caution">
    <text evidence="1">The sequence shown here is derived from an EMBL/GenBank/DDBJ whole genome shotgun (WGS) entry which is preliminary data.</text>
</comment>
<proteinExistence type="predicted"/>
<dbReference type="EMBL" id="NVUK01000022">
    <property type="protein sequence ID" value="PCI76944.1"/>
    <property type="molecule type" value="Genomic_DNA"/>
</dbReference>
<dbReference type="AlphaFoldDB" id="A0A2A4X359"/>
<evidence type="ECO:0000313" key="2">
    <source>
        <dbReference type="Proteomes" id="UP000218775"/>
    </source>
</evidence>
<sequence>MKKWIMACSVICLAHTAVYSEGIEESDYLQEKTSSFDIPSLEEQLELGRRVKIKGLGGELSLEGEVRSELQLTSERHGGLQQRGRKSEGYQAPFANNDIEANLSLKYKNEDSWAQIKIKFDNDQGIGSGTTNKLAVSKAIFGTQWIESDSFSLATEVGRTSLGSYFDSKIQFGSRLDGVAVAMQSSLEKVGQLYCHLAPFVINENFNRYGGAAELGLVDMFDTGFFSKLSYVDWDLGGASQTKVDRMVYGHKNLQMTVGHQSTLPWLKLPLKLYLSGLVNLKNSTDFDPVLARANKGAYVGCSLGLLGKPRSFALDVNYQWVEARAVSEFDAACIGRGNIVKRGLYTSKLKGEGNALGVNEGIGSGNFQGFAVELIYQMTQNITCFQSFKRSSTLSSRVGPDMDYYQAEVEFIYAF</sequence>
<name>A0A2A4X359_UNCAE</name>
<gene>
    <name evidence="1" type="ORF">COB21_03705</name>
</gene>